<name>A0ABN9S4G7_9DINO</name>
<feature type="compositionally biased region" description="Low complexity" evidence="1">
    <location>
        <begin position="640"/>
        <end position="657"/>
    </location>
</feature>
<evidence type="ECO:0008006" key="4">
    <source>
        <dbReference type="Google" id="ProtNLM"/>
    </source>
</evidence>
<dbReference type="PANTHER" id="PTHR30570:SF1">
    <property type="entry name" value="PHOSPHATE-BINDING PROTEIN PSTS"/>
    <property type="match status" value="1"/>
</dbReference>
<evidence type="ECO:0000256" key="1">
    <source>
        <dbReference type="SAM" id="MobiDB-lite"/>
    </source>
</evidence>
<dbReference type="Gene3D" id="3.40.190.10">
    <property type="entry name" value="Periplasmic binding protein-like II"/>
    <property type="match status" value="2"/>
</dbReference>
<dbReference type="EMBL" id="CAUYUJ010009369">
    <property type="protein sequence ID" value="CAK0826588.1"/>
    <property type="molecule type" value="Genomic_DNA"/>
</dbReference>
<sequence length="699" mass="75999">MFHFWSKIPLQGDTPDINIGTMSRDWHSDEASVVLRSPSGPAVYKCAGEAGVTVGQFPTIAWDGIAVFMRAGGAVEQCLRHIGTTVSMEQIMWMFTGSDGLGESCKMWKDLAGSGGSHKCVDACIERWVPGNKSGTLDVFEKVFNLTLDISNKELYNASEDDYEIIQGVLGSDHAIGFVGYNYYQNSSGLLSLVPLVTQIEQAFCMLTAEGRYPFSRQLFMNVNLAASAMAWELLDFGLGDRGQHLVGDAGACRLSDRVVRDAKRYVTSHFHPDEFDEQEVEGTFEVFYLSVTGLLLVGCLFGLCLAKITSLERVRRRMPLRFRKAEALRPLMGDQRPEKAMEDVVIGRAYDDSHEDGRVDPNMQLASMLDACGPEVSGYLSWRDVRGLWVAASRLGDKLERQTSVSSEELLNSLLDEVWSAMDSESPAGRALQFWFMQAPSLQWSLTLSGEAVVALLWALGALARPAAVCWHAELAALIMQRRAGFWVNQQLVRTPDDSLGRFVVGGRLPELATYVRWAYGGGHLDLRAADLIPLLIDLDPSTTAHLPVPPMPAQALRCAKGLAGLVTVDGRYYCFPHSAWERSGRSDTRPFSELAAAAGPLSEERSSPPPSVLGDMASNMSDPSSALEQPAPGPPRSSPARSRAAAGAGAAPAGEARVRRAPSRAAASRPALKGTLPHCSGVAQRANMWRGIGVIAF</sequence>
<organism evidence="2 3">
    <name type="scientific">Prorocentrum cordatum</name>
    <dbReference type="NCBI Taxonomy" id="2364126"/>
    <lineage>
        <taxon>Eukaryota</taxon>
        <taxon>Sar</taxon>
        <taxon>Alveolata</taxon>
        <taxon>Dinophyceae</taxon>
        <taxon>Prorocentrales</taxon>
        <taxon>Prorocentraceae</taxon>
        <taxon>Prorocentrum</taxon>
    </lineage>
</organism>
<dbReference type="InterPro" id="IPR050811">
    <property type="entry name" value="Phosphate_ABC_transporter"/>
</dbReference>
<evidence type="ECO:0000313" key="2">
    <source>
        <dbReference type="EMBL" id="CAK0826588.1"/>
    </source>
</evidence>
<evidence type="ECO:0000313" key="3">
    <source>
        <dbReference type="Proteomes" id="UP001189429"/>
    </source>
</evidence>
<accession>A0ABN9S4G7</accession>
<feature type="region of interest" description="Disordered" evidence="1">
    <location>
        <begin position="599"/>
        <end position="676"/>
    </location>
</feature>
<protein>
    <recommendedName>
        <fullName evidence="4">Receptor ligand binding region domain-containing protein</fullName>
    </recommendedName>
</protein>
<proteinExistence type="predicted"/>
<gene>
    <name evidence="2" type="ORF">PCOR1329_LOCUS26378</name>
</gene>
<feature type="compositionally biased region" description="Polar residues" evidence="1">
    <location>
        <begin position="620"/>
        <end position="629"/>
    </location>
</feature>
<dbReference type="Proteomes" id="UP001189429">
    <property type="component" value="Unassembled WGS sequence"/>
</dbReference>
<keyword evidence="3" id="KW-1185">Reference proteome</keyword>
<reference evidence="2" key="1">
    <citation type="submission" date="2023-10" db="EMBL/GenBank/DDBJ databases">
        <authorList>
            <person name="Chen Y."/>
            <person name="Shah S."/>
            <person name="Dougan E. K."/>
            <person name="Thang M."/>
            <person name="Chan C."/>
        </authorList>
    </citation>
    <scope>NUCLEOTIDE SEQUENCE [LARGE SCALE GENOMIC DNA]</scope>
</reference>
<comment type="caution">
    <text evidence="2">The sequence shown here is derived from an EMBL/GenBank/DDBJ whole genome shotgun (WGS) entry which is preliminary data.</text>
</comment>
<dbReference type="SUPFAM" id="SSF53850">
    <property type="entry name" value="Periplasmic binding protein-like II"/>
    <property type="match status" value="1"/>
</dbReference>
<dbReference type="PANTHER" id="PTHR30570">
    <property type="entry name" value="PERIPLASMIC PHOSPHATE BINDING COMPONENT OF PHOSPHATE ABC TRANSPORTER"/>
    <property type="match status" value="1"/>
</dbReference>